<dbReference type="Gene3D" id="3.20.20.70">
    <property type="entry name" value="Aldolase class I"/>
    <property type="match status" value="1"/>
</dbReference>
<evidence type="ECO:0000256" key="8">
    <source>
        <dbReference type="SAM" id="Phobius"/>
    </source>
</evidence>
<gene>
    <name evidence="11" type="ORF">CEE37_10385</name>
</gene>
<dbReference type="PANTHER" id="PTHR43409">
    <property type="entry name" value="ANAEROBIC MAGNESIUM-PROTOPORPHYRIN IX MONOMETHYL ESTER CYCLASE-RELATED"/>
    <property type="match status" value="1"/>
</dbReference>
<organism evidence="11 12">
    <name type="scientific">candidate division LCP-89 bacterium B3_LCP</name>
    <dbReference type="NCBI Taxonomy" id="2012998"/>
    <lineage>
        <taxon>Bacteria</taxon>
        <taxon>Pseudomonadati</taxon>
        <taxon>Bacteria division LCP-89</taxon>
    </lineage>
</organism>
<evidence type="ECO:0000259" key="10">
    <source>
        <dbReference type="PROSITE" id="PS51918"/>
    </source>
</evidence>
<dbReference type="InterPro" id="IPR051198">
    <property type="entry name" value="BchE-like"/>
</dbReference>
<comment type="caution">
    <text evidence="11">The sequence shown here is derived from an EMBL/GenBank/DDBJ whole genome shotgun (WGS) entry which is preliminary data.</text>
</comment>
<dbReference type="Proteomes" id="UP000319619">
    <property type="component" value="Unassembled WGS sequence"/>
</dbReference>
<reference evidence="11 12" key="1">
    <citation type="submission" date="2017-06" db="EMBL/GenBank/DDBJ databases">
        <title>Novel microbial phyla capable of carbon fixation and sulfur reduction in deep-sea sediments.</title>
        <authorList>
            <person name="Huang J."/>
            <person name="Baker B."/>
            <person name="Wang Y."/>
        </authorList>
    </citation>
    <scope>NUCLEOTIDE SEQUENCE [LARGE SCALE GENOMIC DNA]</scope>
    <source>
        <strain evidence="11">B3_LCP</strain>
    </source>
</reference>
<evidence type="ECO:0000256" key="4">
    <source>
        <dbReference type="ARBA" id="ARBA00022691"/>
    </source>
</evidence>
<keyword evidence="7" id="KW-0411">Iron-sulfur</keyword>
<dbReference type="GO" id="GO:0051539">
    <property type="term" value="F:4 iron, 4 sulfur cluster binding"/>
    <property type="evidence" value="ECO:0007669"/>
    <property type="project" value="UniProtKB-KW"/>
</dbReference>
<dbReference type="PROSITE" id="PS51332">
    <property type="entry name" value="B12_BINDING"/>
    <property type="match status" value="1"/>
</dbReference>
<evidence type="ECO:0000256" key="7">
    <source>
        <dbReference type="ARBA" id="ARBA00023014"/>
    </source>
</evidence>
<dbReference type="SUPFAM" id="SSF52242">
    <property type="entry name" value="Cobalamin (vitamin B12)-binding domain"/>
    <property type="match status" value="1"/>
</dbReference>
<accession>A0A532UYU4</accession>
<feature type="domain" description="Radical SAM core" evidence="10">
    <location>
        <begin position="168"/>
        <end position="401"/>
    </location>
</feature>
<protein>
    <submittedName>
        <fullName evidence="11">Uncharacterized protein</fullName>
    </submittedName>
</protein>
<evidence type="ECO:0000313" key="11">
    <source>
        <dbReference type="EMBL" id="TKJ40134.1"/>
    </source>
</evidence>
<dbReference type="Pfam" id="PF02310">
    <property type="entry name" value="B12-binding"/>
    <property type="match status" value="1"/>
</dbReference>
<dbReference type="SMART" id="SM00729">
    <property type="entry name" value="Elp3"/>
    <property type="match status" value="1"/>
</dbReference>
<dbReference type="InterPro" id="IPR034466">
    <property type="entry name" value="Methyltransferase_Class_B"/>
</dbReference>
<dbReference type="GO" id="GO:0003824">
    <property type="term" value="F:catalytic activity"/>
    <property type="evidence" value="ECO:0007669"/>
    <property type="project" value="InterPro"/>
</dbReference>
<dbReference type="SUPFAM" id="SSF102114">
    <property type="entry name" value="Radical SAM enzymes"/>
    <property type="match status" value="1"/>
</dbReference>
<proteinExistence type="predicted"/>
<dbReference type="SFLD" id="SFLDG01082">
    <property type="entry name" value="B12-binding_domain_containing"/>
    <property type="match status" value="1"/>
</dbReference>
<comment type="cofactor">
    <cofactor evidence="1">
        <name>[4Fe-4S] cluster</name>
        <dbReference type="ChEBI" id="CHEBI:49883"/>
    </cofactor>
</comment>
<evidence type="ECO:0000256" key="2">
    <source>
        <dbReference type="ARBA" id="ARBA00022603"/>
    </source>
</evidence>
<evidence type="ECO:0000313" key="12">
    <source>
        <dbReference type="Proteomes" id="UP000319619"/>
    </source>
</evidence>
<dbReference type="SFLD" id="SFLDS00029">
    <property type="entry name" value="Radical_SAM"/>
    <property type="match status" value="1"/>
</dbReference>
<dbReference type="GO" id="GO:0046872">
    <property type="term" value="F:metal ion binding"/>
    <property type="evidence" value="ECO:0007669"/>
    <property type="project" value="UniProtKB-KW"/>
</dbReference>
<dbReference type="InterPro" id="IPR006158">
    <property type="entry name" value="Cobalamin-bd"/>
</dbReference>
<keyword evidence="4" id="KW-0949">S-adenosyl-L-methionine</keyword>
<dbReference type="AlphaFoldDB" id="A0A532UYU4"/>
<evidence type="ECO:0000259" key="9">
    <source>
        <dbReference type="PROSITE" id="PS51332"/>
    </source>
</evidence>
<keyword evidence="6" id="KW-0408">Iron</keyword>
<dbReference type="InterPro" id="IPR006638">
    <property type="entry name" value="Elp3/MiaA/NifB-like_rSAM"/>
</dbReference>
<keyword evidence="8" id="KW-0472">Membrane</keyword>
<feature type="domain" description="B12-binding" evidence="9">
    <location>
        <begin position="1"/>
        <end position="128"/>
    </location>
</feature>
<dbReference type="SFLD" id="SFLDG01123">
    <property type="entry name" value="methyltransferase_(Class_B)"/>
    <property type="match status" value="1"/>
</dbReference>
<dbReference type="Gene3D" id="3.40.50.280">
    <property type="entry name" value="Cobalamin-binding domain"/>
    <property type="match status" value="1"/>
</dbReference>
<dbReference type="InterPro" id="IPR013785">
    <property type="entry name" value="Aldolase_TIM"/>
</dbReference>
<keyword evidence="8" id="KW-0812">Transmembrane</keyword>
<keyword evidence="2" id="KW-0489">Methyltransferase</keyword>
<keyword evidence="8" id="KW-1133">Transmembrane helix</keyword>
<evidence type="ECO:0000256" key="6">
    <source>
        <dbReference type="ARBA" id="ARBA00023004"/>
    </source>
</evidence>
<name>A0A532UYU4_UNCL8</name>
<evidence type="ECO:0000256" key="3">
    <source>
        <dbReference type="ARBA" id="ARBA00022679"/>
    </source>
</evidence>
<evidence type="ECO:0000256" key="1">
    <source>
        <dbReference type="ARBA" id="ARBA00001966"/>
    </source>
</evidence>
<evidence type="ECO:0000256" key="5">
    <source>
        <dbReference type="ARBA" id="ARBA00022723"/>
    </source>
</evidence>
<dbReference type="GO" id="GO:0031419">
    <property type="term" value="F:cobalamin binding"/>
    <property type="evidence" value="ECO:0007669"/>
    <property type="project" value="InterPro"/>
</dbReference>
<keyword evidence="5" id="KW-0479">Metal-binding</keyword>
<dbReference type="InterPro" id="IPR058240">
    <property type="entry name" value="rSAM_sf"/>
</dbReference>
<sequence length="471" mass="55119">MARLVFLHETPFEYLGVLVLSGYLKEKGHDIEVFVASEEGKHFWDKVREYKPDWVGFSSIASIHHECYRLAKAAKKELDGIGTIFGGPYVSYYPDCIKREEVDVIIRGEGEEALLDFLNAHDEGEDYSSIPNLWTKKNGAVISNPVRPLESNLDKYPVPDRDIYYKYNYLRKTQFKYFMTGRDCPYNCYFCFNQEFRKLYGLKSYPMRRHSADRVMDELHLCKEKYPLQKVCFNDDIFPINKAWLNEFLPRYKKEIGIPYSCNIHTNMVNDDVAQLLGQSGCDHVMLGLEAGNPRVRREILGKKFSNEQFYKAADTLHKYGVRIKTYNMMGCPTETLDEALETMELNSRAKVEYPWCGLFHPLPGTRSEQIAREKGLIKESFTLEDSKGSVFLESHLDQPDIKKIQRAHKVFYFGARNHRLIPLIRKLVQFRLGYVYNIIFLMTYLIRYMRETGNSFFNTFLMGIKNIKNF</sequence>
<dbReference type="Pfam" id="PF04055">
    <property type="entry name" value="Radical_SAM"/>
    <property type="match status" value="1"/>
</dbReference>
<dbReference type="PANTHER" id="PTHR43409:SF7">
    <property type="entry name" value="BLL1977 PROTEIN"/>
    <property type="match status" value="1"/>
</dbReference>
<dbReference type="CDD" id="cd01335">
    <property type="entry name" value="Radical_SAM"/>
    <property type="match status" value="1"/>
</dbReference>
<dbReference type="EMBL" id="NJBN01000006">
    <property type="protein sequence ID" value="TKJ40134.1"/>
    <property type="molecule type" value="Genomic_DNA"/>
</dbReference>
<keyword evidence="3" id="KW-0808">Transferase</keyword>
<feature type="transmembrane region" description="Helical" evidence="8">
    <location>
        <begin position="429"/>
        <end position="447"/>
    </location>
</feature>
<dbReference type="InterPro" id="IPR036724">
    <property type="entry name" value="Cobalamin-bd_sf"/>
</dbReference>
<dbReference type="PROSITE" id="PS51918">
    <property type="entry name" value="RADICAL_SAM"/>
    <property type="match status" value="1"/>
</dbReference>
<dbReference type="InterPro" id="IPR007197">
    <property type="entry name" value="rSAM"/>
</dbReference>
<dbReference type="CDD" id="cd02068">
    <property type="entry name" value="radical_SAM_B12_BD"/>
    <property type="match status" value="1"/>
</dbReference>